<evidence type="ECO:0000313" key="1">
    <source>
        <dbReference type="EMBL" id="KAI9914248.1"/>
    </source>
</evidence>
<accession>A0ACC0W815</accession>
<sequence length="390" mass="44319">MSTAIPYVQFTVSGGPSVPSSLLEEDLDWTGRSFDASRETTMATKTQKCRKKREKARPLRSTRRSVGVEEGDTRAEKSEIESTTFRLRMKMSFFGELNLLLCEEVCPRKFVIRAGILLRKYKILWILLLTENFDDPDGDKMDNSMGWEGFDEALPDSEYGKRDCVTLSDSSSDIERVNGAEAEVAATEGTAICAARPVGSPMRLDLPDSLIALIESDGEPKSFAEAMKSKEAHQWLPAAIQEMNQHKRRGTWKLVERPVGEDLLTCRWVLVKKRNTKGEVVRYKPRLVIRGFLQTKGVNYFETYAAVVRTESMKLLIIIALVKRYKCRHVDFVTAFLNGTIEARIFMNQQEVFDDGSGRVCKILHSLYGIKQASRLWKETLNKHLEKIGF</sequence>
<protein>
    <submittedName>
        <fullName evidence="1">Uncharacterized protein</fullName>
    </submittedName>
</protein>
<gene>
    <name evidence="1" type="ORF">PsorP6_006049</name>
</gene>
<comment type="caution">
    <text evidence="1">The sequence shown here is derived from an EMBL/GenBank/DDBJ whole genome shotgun (WGS) entry which is preliminary data.</text>
</comment>
<reference evidence="1 2" key="1">
    <citation type="journal article" date="2022" name="bioRxiv">
        <title>The genome of the oomycete Peronosclerospora sorghi, a cosmopolitan pathogen of maize and sorghum, is inflated with dispersed pseudogenes.</title>
        <authorList>
            <person name="Fletcher K."/>
            <person name="Martin F."/>
            <person name="Isakeit T."/>
            <person name="Cavanaugh K."/>
            <person name="Magill C."/>
            <person name="Michelmore R."/>
        </authorList>
    </citation>
    <scope>NUCLEOTIDE SEQUENCE [LARGE SCALE GENOMIC DNA]</scope>
    <source>
        <strain evidence="1">P6</strain>
    </source>
</reference>
<keyword evidence="2" id="KW-1185">Reference proteome</keyword>
<evidence type="ECO:0000313" key="2">
    <source>
        <dbReference type="Proteomes" id="UP001163321"/>
    </source>
</evidence>
<name>A0ACC0W815_9STRA</name>
<dbReference type="EMBL" id="CM047583">
    <property type="protein sequence ID" value="KAI9914248.1"/>
    <property type="molecule type" value="Genomic_DNA"/>
</dbReference>
<dbReference type="Proteomes" id="UP001163321">
    <property type="component" value="Chromosome 4"/>
</dbReference>
<organism evidence="1 2">
    <name type="scientific">Peronosclerospora sorghi</name>
    <dbReference type="NCBI Taxonomy" id="230839"/>
    <lineage>
        <taxon>Eukaryota</taxon>
        <taxon>Sar</taxon>
        <taxon>Stramenopiles</taxon>
        <taxon>Oomycota</taxon>
        <taxon>Peronosporomycetes</taxon>
        <taxon>Peronosporales</taxon>
        <taxon>Peronosporaceae</taxon>
        <taxon>Peronosclerospora</taxon>
    </lineage>
</organism>
<proteinExistence type="predicted"/>